<organism evidence="2 3">
    <name type="scientific">Heligmosomoides polygyrus</name>
    <name type="common">Parasitic roundworm</name>
    <dbReference type="NCBI Taxonomy" id="6339"/>
    <lineage>
        <taxon>Eukaryota</taxon>
        <taxon>Metazoa</taxon>
        <taxon>Ecdysozoa</taxon>
        <taxon>Nematoda</taxon>
        <taxon>Chromadorea</taxon>
        <taxon>Rhabditida</taxon>
        <taxon>Rhabditina</taxon>
        <taxon>Rhabditomorpha</taxon>
        <taxon>Strongyloidea</taxon>
        <taxon>Heligmosomidae</taxon>
        <taxon>Heligmosomoides</taxon>
    </lineage>
</organism>
<gene>
    <name evidence="1" type="ORF">HPBE_LOCUS16275</name>
</gene>
<dbReference type="WBParaSite" id="HPBE_0001627601-mRNA-1">
    <property type="protein sequence ID" value="HPBE_0001627601-mRNA-1"/>
    <property type="gene ID" value="HPBE_0001627601"/>
</dbReference>
<proteinExistence type="predicted"/>
<protein>
    <submittedName>
        <fullName evidence="3">F-box domain-containing protein</fullName>
    </submittedName>
</protein>
<sequence length="251" mass="28534">MERLNADIIFMVCCYLDLGSLSSLAAALPHWSSVIFGTLKTRVWAIKMRILPQFTTVEYCSMLRSKCSTSRDGAEEESPRMNLVLCDWEGLQASIWKHVPFDMLKIAIFDVTQFGASELPQKLNKALRKITTSQLSLKFETRTEARKVLQTISFNPGSTIYLHELSFQAAKEPMLQQCSLENIRDLWFSGDVLSSDLSLLLGSRIPSLCVNCDCLRQSKAIYFKLPVKRPEKSYHIYQVYKGAKLSVFQGK</sequence>
<dbReference type="Proteomes" id="UP000050761">
    <property type="component" value="Unassembled WGS sequence"/>
</dbReference>
<evidence type="ECO:0000313" key="3">
    <source>
        <dbReference type="WBParaSite" id="HPBE_0001627601-mRNA-1"/>
    </source>
</evidence>
<dbReference type="OrthoDB" id="5831646at2759"/>
<accession>A0A183G468</accession>
<dbReference type="AlphaFoldDB" id="A0A183G468"/>
<keyword evidence="2" id="KW-1185">Reference proteome</keyword>
<dbReference type="EMBL" id="UZAH01029320">
    <property type="protein sequence ID" value="VDP05429.1"/>
    <property type="molecule type" value="Genomic_DNA"/>
</dbReference>
<evidence type="ECO:0000313" key="2">
    <source>
        <dbReference type="Proteomes" id="UP000050761"/>
    </source>
</evidence>
<evidence type="ECO:0000313" key="1">
    <source>
        <dbReference type="EMBL" id="VDP05429.1"/>
    </source>
</evidence>
<reference evidence="3" key="2">
    <citation type="submission" date="2019-09" db="UniProtKB">
        <authorList>
            <consortium name="WormBaseParasite"/>
        </authorList>
    </citation>
    <scope>IDENTIFICATION</scope>
</reference>
<name>A0A183G468_HELPZ</name>
<accession>A0A3P8DZE0</accession>
<reference evidence="1 2" key="1">
    <citation type="submission" date="2018-11" db="EMBL/GenBank/DDBJ databases">
        <authorList>
            <consortium name="Pathogen Informatics"/>
        </authorList>
    </citation>
    <scope>NUCLEOTIDE SEQUENCE [LARGE SCALE GENOMIC DNA]</scope>
</reference>